<feature type="transmembrane region" description="Helical" evidence="1">
    <location>
        <begin position="88"/>
        <end position="106"/>
    </location>
</feature>
<protein>
    <recommendedName>
        <fullName evidence="4">Tryptophan-rich sensory protein</fullName>
    </recommendedName>
</protein>
<dbReference type="EMBL" id="JBHLUN010000005">
    <property type="protein sequence ID" value="MFC0407870.1"/>
    <property type="molecule type" value="Genomic_DNA"/>
</dbReference>
<dbReference type="Proteomes" id="UP001589865">
    <property type="component" value="Unassembled WGS sequence"/>
</dbReference>
<keyword evidence="1" id="KW-0472">Membrane</keyword>
<keyword evidence="1" id="KW-1133">Transmembrane helix</keyword>
<gene>
    <name evidence="2" type="ORF">ACFFGY_06385</name>
</gene>
<dbReference type="RefSeq" id="WP_377043600.1">
    <property type="nucleotide sequence ID" value="NZ_JBHLUN010000005.1"/>
</dbReference>
<evidence type="ECO:0008006" key="4">
    <source>
        <dbReference type="Google" id="ProtNLM"/>
    </source>
</evidence>
<proteinExistence type="predicted"/>
<reference evidence="2 3" key="1">
    <citation type="submission" date="2024-09" db="EMBL/GenBank/DDBJ databases">
        <authorList>
            <person name="Sun Q."/>
            <person name="Mori K."/>
        </authorList>
    </citation>
    <scope>NUCLEOTIDE SEQUENCE [LARGE SCALE GENOMIC DNA]</scope>
    <source>
        <strain evidence="2 3">TBRC 5777</strain>
    </source>
</reference>
<name>A0ABV6JQX6_9PROT</name>
<keyword evidence="3" id="KW-1185">Reference proteome</keyword>
<evidence type="ECO:0000256" key="1">
    <source>
        <dbReference type="SAM" id="Phobius"/>
    </source>
</evidence>
<accession>A0ABV6JQX6</accession>
<organism evidence="2 3">
    <name type="scientific">Roseomonas elaeocarpi</name>
    <dbReference type="NCBI Taxonomy" id="907779"/>
    <lineage>
        <taxon>Bacteria</taxon>
        <taxon>Pseudomonadati</taxon>
        <taxon>Pseudomonadota</taxon>
        <taxon>Alphaproteobacteria</taxon>
        <taxon>Acetobacterales</taxon>
        <taxon>Roseomonadaceae</taxon>
        <taxon>Roseomonas</taxon>
    </lineage>
</organism>
<feature type="transmembrane region" description="Helical" evidence="1">
    <location>
        <begin position="112"/>
        <end position="130"/>
    </location>
</feature>
<feature type="transmembrane region" description="Helical" evidence="1">
    <location>
        <begin position="60"/>
        <end position="79"/>
    </location>
</feature>
<evidence type="ECO:0000313" key="2">
    <source>
        <dbReference type="EMBL" id="MFC0407870.1"/>
    </source>
</evidence>
<sequence>MTRFKELRRRASHLLHREPWWAEFWAGTGALVWSIWSYMAPIGPDERPIFRIVTRLADESFWQVSGLILGLVQIASLLADHRAARRGSCFLGSWWWTYLLLALWLTEPNAPSLGLYAIMAAINLFSLIRLKREGG</sequence>
<feature type="transmembrane region" description="Helical" evidence="1">
    <location>
        <begin position="20"/>
        <end position="40"/>
    </location>
</feature>
<comment type="caution">
    <text evidence="2">The sequence shown here is derived from an EMBL/GenBank/DDBJ whole genome shotgun (WGS) entry which is preliminary data.</text>
</comment>
<evidence type="ECO:0000313" key="3">
    <source>
        <dbReference type="Proteomes" id="UP001589865"/>
    </source>
</evidence>
<keyword evidence="1" id="KW-0812">Transmembrane</keyword>